<dbReference type="Gene3D" id="3.30.750.44">
    <property type="match status" value="1"/>
</dbReference>
<dbReference type="SUPFAM" id="SSF52096">
    <property type="entry name" value="ClpP/crotonase"/>
    <property type="match status" value="1"/>
</dbReference>
<dbReference type="InterPro" id="IPR005151">
    <property type="entry name" value="Tail-specific_protease"/>
</dbReference>
<dbReference type="HOGENOM" id="CLU_044498_0_0_0"/>
<dbReference type="PANTHER" id="PTHR11261:SF3">
    <property type="entry name" value="RETINOL-BINDING PROTEIN 3"/>
    <property type="match status" value="1"/>
</dbReference>
<organism evidence="2 3">
    <name type="scientific">Fimbriimonas ginsengisoli Gsoil 348</name>
    <dbReference type="NCBI Taxonomy" id="661478"/>
    <lineage>
        <taxon>Bacteria</taxon>
        <taxon>Bacillati</taxon>
        <taxon>Armatimonadota</taxon>
        <taxon>Fimbriimonadia</taxon>
        <taxon>Fimbriimonadales</taxon>
        <taxon>Fimbriimonadaceae</taxon>
        <taxon>Fimbriimonas</taxon>
    </lineage>
</organism>
<dbReference type="AlphaFoldDB" id="A0A068NVG9"/>
<dbReference type="GO" id="GO:0008236">
    <property type="term" value="F:serine-type peptidase activity"/>
    <property type="evidence" value="ECO:0007669"/>
    <property type="project" value="InterPro"/>
</dbReference>
<dbReference type="EMBL" id="CP007139">
    <property type="protein sequence ID" value="AIE85544.1"/>
    <property type="molecule type" value="Genomic_DNA"/>
</dbReference>
<dbReference type="Pfam" id="PF03572">
    <property type="entry name" value="Peptidase_S41"/>
    <property type="match status" value="1"/>
</dbReference>
<dbReference type="SMART" id="SM00245">
    <property type="entry name" value="TSPc"/>
    <property type="match status" value="1"/>
</dbReference>
<dbReference type="GO" id="GO:0006508">
    <property type="term" value="P:proteolysis"/>
    <property type="evidence" value="ECO:0007669"/>
    <property type="project" value="InterPro"/>
</dbReference>
<gene>
    <name evidence="2" type="ORF">OP10G_2176</name>
</gene>
<sequence length="341" mass="37232">MVTSLLALSLSLVAADISADDRRSTIDSLVSAIQERYVFPDLGKKAGEALKAKLASGGYDTLSAGPDFAKALTEDINAICKDAHFRVRYSEKPLPVRAQRAAPSQKEIDQDRWFTHKANAGFEKVERLLGNVGYIRVDGFFDPEIAARPIQAAMDFVGDTDALIIDVRYNGGGDPATVRLLCSYLFDPKPVHLNDIYMREGNRTEQFWTLSKLPGRRYVGKPVYVLTSKRTGSGAEEFSYDLKNLRRATIVGTSTWGGANPGGVVRLNDHFGAFIPVGRAINPYTKTNWEGTGVDPDIHVASEDALATAQRIAVEKLLAEAKSEDDKARLADALASLKPKS</sequence>
<dbReference type="Gene3D" id="3.90.226.10">
    <property type="entry name" value="2-enoyl-CoA Hydratase, Chain A, domain 1"/>
    <property type="match status" value="1"/>
</dbReference>
<dbReference type="RefSeq" id="WP_025225890.1">
    <property type="nucleotide sequence ID" value="NZ_CP007139.1"/>
</dbReference>
<dbReference type="KEGG" id="fgi:OP10G_2176"/>
<evidence type="ECO:0000259" key="1">
    <source>
        <dbReference type="SMART" id="SM00245"/>
    </source>
</evidence>
<evidence type="ECO:0000313" key="2">
    <source>
        <dbReference type="EMBL" id="AIE85544.1"/>
    </source>
</evidence>
<proteinExistence type="predicted"/>
<dbReference type="InterPro" id="IPR029045">
    <property type="entry name" value="ClpP/crotonase-like_dom_sf"/>
</dbReference>
<dbReference type="PANTHER" id="PTHR11261">
    <property type="entry name" value="INTERPHOTORECEPTOR RETINOID-BINDING PROTEIN"/>
    <property type="match status" value="1"/>
</dbReference>
<protein>
    <submittedName>
        <fullName evidence="2">Interphotoreceptor retinoid-binding protein</fullName>
    </submittedName>
</protein>
<name>A0A068NVG9_FIMGI</name>
<dbReference type="OrthoDB" id="9758793at2"/>
<dbReference type="Pfam" id="PF11918">
    <property type="entry name" value="Peptidase_S41_N"/>
    <property type="match status" value="1"/>
</dbReference>
<dbReference type="eggNOG" id="COG0793">
    <property type="taxonomic scope" value="Bacteria"/>
</dbReference>
<keyword evidence="3" id="KW-1185">Reference proteome</keyword>
<feature type="domain" description="Tail specific protease" evidence="1">
    <location>
        <begin position="91"/>
        <end position="301"/>
    </location>
</feature>
<dbReference type="CDD" id="cd07563">
    <property type="entry name" value="Peptidase_S41_IRBP"/>
    <property type="match status" value="1"/>
</dbReference>
<dbReference type="STRING" id="661478.OP10G_2176"/>
<reference evidence="2 3" key="1">
    <citation type="journal article" date="2014" name="PLoS ONE">
        <title>The first complete genome sequence of the class fimbriimonadia in the phylum armatimonadetes.</title>
        <authorList>
            <person name="Hu Z.Y."/>
            <person name="Wang Y.Z."/>
            <person name="Im W.T."/>
            <person name="Wang S.Y."/>
            <person name="Zhao G.P."/>
            <person name="Zheng H.J."/>
            <person name="Quan Z.X."/>
        </authorList>
    </citation>
    <scope>NUCLEOTIDE SEQUENCE [LARGE SCALE GENOMIC DNA]</scope>
    <source>
        <strain evidence="2">Gsoil 348</strain>
    </source>
</reference>
<keyword evidence="2" id="KW-0675">Receptor</keyword>
<dbReference type="Proteomes" id="UP000027982">
    <property type="component" value="Chromosome"/>
</dbReference>
<evidence type="ECO:0000313" key="3">
    <source>
        <dbReference type="Proteomes" id="UP000027982"/>
    </source>
</evidence>
<accession>A0A068NVG9</accession>